<gene>
    <name evidence="2" type="ORF">NSCI0253_LOCUS43334</name>
</gene>
<reference evidence="2" key="1">
    <citation type="submission" date="2021-01" db="EMBL/GenBank/DDBJ databases">
        <authorList>
            <person name="Corre E."/>
            <person name="Pelletier E."/>
            <person name="Niang G."/>
            <person name="Scheremetjew M."/>
            <person name="Finn R."/>
            <person name="Kale V."/>
            <person name="Holt S."/>
            <person name="Cochrane G."/>
            <person name="Meng A."/>
            <person name="Brown T."/>
            <person name="Cohen L."/>
        </authorList>
    </citation>
    <scope>NUCLEOTIDE SEQUENCE</scope>
</reference>
<keyword evidence="1" id="KW-0732">Signal</keyword>
<dbReference type="AlphaFoldDB" id="A0A7S1FJ00"/>
<evidence type="ECO:0000256" key="1">
    <source>
        <dbReference type="SAM" id="SignalP"/>
    </source>
</evidence>
<organism evidence="2">
    <name type="scientific">Noctiluca scintillans</name>
    <name type="common">Sea sparkle</name>
    <name type="synonym">Red tide dinoflagellate</name>
    <dbReference type="NCBI Taxonomy" id="2966"/>
    <lineage>
        <taxon>Eukaryota</taxon>
        <taxon>Sar</taxon>
        <taxon>Alveolata</taxon>
        <taxon>Dinophyceae</taxon>
        <taxon>Noctilucales</taxon>
        <taxon>Noctilucaceae</taxon>
        <taxon>Noctiluca</taxon>
    </lineage>
</organism>
<feature type="signal peptide" evidence="1">
    <location>
        <begin position="1"/>
        <end position="17"/>
    </location>
</feature>
<dbReference type="EMBL" id="HBFQ01061183">
    <property type="protein sequence ID" value="CAD8868978.1"/>
    <property type="molecule type" value="Transcribed_RNA"/>
</dbReference>
<proteinExistence type="predicted"/>
<accession>A0A7S1FJ00</accession>
<feature type="chain" id="PRO_5030640200" evidence="1">
    <location>
        <begin position="18"/>
        <end position="278"/>
    </location>
</feature>
<sequence>MRFRFVLAAFVLGSAAGDSLFSGDRLWHHGALRGAPSPSDHGGGAHTDASAPLRIVERHNKELLALEYDLPPVQQSLAAWTRLTSCWSPRSENITEAASSTVAIVGFSFGQGANLSPGGTNRALAWQVAQLKHANPGLKIVLQWEIADALEQEFKMTADLRISPLPDSYLSTYGVAEQAAEYLAAHPGTVSLVAHPDHALRCALNLVQPPIGVASVWPRIEGLPAAQYGVDDRYYDPLSAQAWCRNRSVYVPHELTSRASGVLAGEISFESEDSCDAR</sequence>
<protein>
    <submittedName>
        <fullName evidence="2">Uncharacterized protein</fullName>
    </submittedName>
</protein>
<evidence type="ECO:0000313" key="2">
    <source>
        <dbReference type="EMBL" id="CAD8868978.1"/>
    </source>
</evidence>
<name>A0A7S1FJ00_NOCSC</name>